<keyword evidence="1 4" id="KW-0560">Oxidoreductase</keyword>
<dbReference type="GO" id="GO:0016625">
    <property type="term" value="F:oxidoreductase activity, acting on the aldehyde or oxo group of donors, iron-sulfur protein as acceptor"/>
    <property type="evidence" value="ECO:0007669"/>
    <property type="project" value="UniProtKB-ARBA"/>
</dbReference>
<dbReference type="AlphaFoldDB" id="A0A3B0RNJ5"/>
<dbReference type="InterPro" id="IPR029061">
    <property type="entry name" value="THDP-binding"/>
</dbReference>
<evidence type="ECO:0000256" key="1">
    <source>
        <dbReference type="ARBA" id="ARBA00023002"/>
    </source>
</evidence>
<dbReference type="EC" id="1.2.7.-" evidence="4"/>
<dbReference type="InterPro" id="IPR032686">
    <property type="entry name" value="PFO_beta_C"/>
</dbReference>
<dbReference type="Gene3D" id="3.40.50.970">
    <property type="match status" value="1"/>
</dbReference>
<dbReference type="GO" id="GO:0030976">
    <property type="term" value="F:thiamine pyrophosphate binding"/>
    <property type="evidence" value="ECO:0007669"/>
    <property type="project" value="InterPro"/>
</dbReference>
<proteinExistence type="predicted"/>
<feature type="non-terminal residue" evidence="4">
    <location>
        <position position="257"/>
    </location>
</feature>
<dbReference type="Pfam" id="PF12367">
    <property type="entry name" value="PFO_beta_C"/>
    <property type="match status" value="1"/>
</dbReference>
<evidence type="ECO:0000259" key="3">
    <source>
        <dbReference type="Pfam" id="PF12367"/>
    </source>
</evidence>
<accession>A0A3B0RNJ5</accession>
<dbReference type="InterPro" id="IPR051457">
    <property type="entry name" value="2-oxoacid:Fd_oxidoreductase"/>
</dbReference>
<gene>
    <name evidence="4" type="ORF">MNBD_ACTINO01-956</name>
</gene>
<dbReference type="Pfam" id="PF02775">
    <property type="entry name" value="TPP_enzyme_C"/>
    <property type="match status" value="1"/>
</dbReference>
<dbReference type="PANTHER" id="PTHR48084">
    <property type="entry name" value="2-OXOGLUTARATE OXIDOREDUCTASE SUBUNIT KORB-RELATED"/>
    <property type="match status" value="1"/>
</dbReference>
<feature type="domain" description="Pyruvate ferredoxin oxidoreductase beta subunit C-terminal" evidence="3">
    <location>
        <begin position="189"/>
        <end position="244"/>
    </location>
</feature>
<dbReference type="GO" id="GO:0045333">
    <property type="term" value="P:cellular respiration"/>
    <property type="evidence" value="ECO:0007669"/>
    <property type="project" value="UniProtKB-ARBA"/>
</dbReference>
<protein>
    <submittedName>
        <fullName evidence="4">2-oxoglutarate/2-oxoacid ferredoxin oxidoreductase, beta subunit</fullName>
        <ecNumber evidence="4">1.2.7.-</ecNumber>
    </submittedName>
</protein>
<dbReference type="EMBL" id="UOEI01000097">
    <property type="protein sequence ID" value="VAV93262.1"/>
    <property type="molecule type" value="Genomic_DNA"/>
</dbReference>
<dbReference type="InterPro" id="IPR011766">
    <property type="entry name" value="TPP_enzyme_TPP-bd"/>
</dbReference>
<dbReference type="PANTHER" id="PTHR48084:SF4">
    <property type="entry name" value="2-OXOGLUTARATE OXIDOREDUCTASE SUBUNIT KORB"/>
    <property type="match status" value="1"/>
</dbReference>
<name>A0A3B0RNJ5_9ZZZZ</name>
<sequence length="257" mass="27530">MTATYQPAEPIWCAGCGHFGVEAALTTALADLDIPKEQTLVLAGIGCSGTIQNNIGTYGYHALHGRVLPTATGAWEANPELSVIAAGGDGDGYAIGMGHLIHTFRRNPSITYIVMNNGIYGLTKGQNSPTRQGTPTLDAVLLGLGVLETTFIARGFTRAPNQLRRLTTAALTHARQGRGFAFLEVLSPCVTYNDTYPRWETEHIDLDADNTYDATNRTGAFARVVELETQGRIPIGTIYHDPTAKPGTFPNPATTDI</sequence>
<organism evidence="4">
    <name type="scientific">hydrothermal vent metagenome</name>
    <dbReference type="NCBI Taxonomy" id="652676"/>
    <lineage>
        <taxon>unclassified sequences</taxon>
        <taxon>metagenomes</taxon>
        <taxon>ecological metagenomes</taxon>
    </lineage>
</organism>
<dbReference type="SUPFAM" id="SSF52518">
    <property type="entry name" value="Thiamin diphosphate-binding fold (THDP-binding)"/>
    <property type="match status" value="1"/>
</dbReference>
<feature type="domain" description="Thiamine pyrophosphate enzyme TPP-binding" evidence="2">
    <location>
        <begin position="52"/>
        <end position="185"/>
    </location>
</feature>
<evidence type="ECO:0000259" key="2">
    <source>
        <dbReference type="Pfam" id="PF02775"/>
    </source>
</evidence>
<evidence type="ECO:0000313" key="4">
    <source>
        <dbReference type="EMBL" id="VAV93262.1"/>
    </source>
</evidence>
<reference evidence="4" key="1">
    <citation type="submission" date="2018-06" db="EMBL/GenBank/DDBJ databases">
        <authorList>
            <person name="Zhirakovskaya E."/>
        </authorList>
    </citation>
    <scope>NUCLEOTIDE SEQUENCE</scope>
</reference>